<accession>A0A1Y1VVY9</accession>
<gene>
    <name evidence="2" type="ORF">BCR32DRAFT_286766</name>
</gene>
<dbReference type="Proteomes" id="UP000193944">
    <property type="component" value="Unassembled WGS sequence"/>
</dbReference>
<organism evidence="2 3">
    <name type="scientific">Anaeromyces robustus</name>
    <dbReference type="NCBI Taxonomy" id="1754192"/>
    <lineage>
        <taxon>Eukaryota</taxon>
        <taxon>Fungi</taxon>
        <taxon>Fungi incertae sedis</taxon>
        <taxon>Chytridiomycota</taxon>
        <taxon>Chytridiomycota incertae sedis</taxon>
        <taxon>Neocallimastigomycetes</taxon>
        <taxon>Neocallimastigales</taxon>
        <taxon>Neocallimastigaceae</taxon>
        <taxon>Anaeromyces</taxon>
    </lineage>
</organism>
<sequence>MSVRTNNRRTRDGETYEPENRHNISFNYTDSFTHTVTLNTENYNSWKTNMLYLLDINNLVDYVITEKVKKIKRNKINNPEDYIIDKLDPSVAYHKSTKLPDIKNDNTTKWIILNSLNEETRKIIENRGKTAYEVWKILENSFTKGKEQLKTELKEKLEKLKFDTSVDINIFISYIENIFDELELLDHNIPDEAKVGFLNRSLPENLRWINVFQFRDNWKNCITYITKVIPDIIYSYRKENRLLKINSDNKEVLAATIRNHKKRNGKCYICKKFGHFAYV</sequence>
<name>A0A1Y1VVY9_9FUNG</name>
<feature type="region of interest" description="Disordered" evidence="1">
    <location>
        <begin position="1"/>
        <end position="20"/>
    </location>
</feature>
<protein>
    <recommendedName>
        <fullName evidence="4">DUF4219 domain-containing protein</fullName>
    </recommendedName>
</protein>
<reference evidence="2 3" key="2">
    <citation type="submission" date="2016-08" db="EMBL/GenBank/DDBJ databases">
        <title>Pervasive Adenine N6-methylation of Active Genes in Fungi.</title>
        <authorList>
            <consortium name="DOE Joint Genome Institute"/>
            <person name="Mondo S.J."/>
            <person name="Dannebaum R.O."/>
            <person name="Kuo R.C."/>
            <person name="Labutti K."/>
            <person name="Haridas S."/>
            <person name="Kuo A."/>
            <person name="Salamov A."/>
            <person name="Ahrendt S.R."/>
            <person name="Lipzen A."/>
            <person name="Sullivan W."/>
            <person name="Andreopoulos W.B."/>
            <person name="Clum A."/>
            <person name="Lindquist E."/>
            <person name="Daum C."/>
            <person name="Ramamoorthy G.K."/>
            <person name="Gryganskyi A."/>
            <person name="Culley D."/>
            <person name="Magnuson J.K."/>
            <person name="James T.Y."/>
            <person name="O'Malley M.A."/>
            <person name="Stajich J.E."/>
            <person name="Spatafora J.W."/>
            <person name="Visel A."/>
            <person name="Grigoriev I.V."/>
        </authorList>
    </citation>
    <scope>NUCLEOTIDE SEQUENCE [LARGE SCALE GENOMIC DNA]</scope>
    <source>
        <strain evidence="2 3">S4</strain>
    </source>
</reference>
<dbReference type="Pfam" id="PF14223">
    <property type="entry name" value="Retrotran_gag_2"/>
    <property type="match status" value="1"/>
</dbReference>
<dbReference type="OrthoDB" id="2171558at2759"/>
<comment type="caution">
    <text evidence="2">The sequence shown here is derived from an EMBL/GenBank/DDBJ whole genome shotgun (WGS) entry which is preliminary data.</text>
</comment>
<dbReference type="AlphaFoldDB" id="A0A1Y1VVY9"/>
<keyword evidence="3" id="KW-1185">Reference proteome</keyword>
<reference evidence="2 3" key="1">
    <citation type="submission" date="2016-08" db="EMBL/GenBank/DDBJ databases">
        <title>A Parts List for Fungal Cellulosomes Revealed by Comparative Genomics.</title>
        <authorList>
            <consortium name="DOE Joint Genome Institute"/>
            <person name="Haitjema C.H."/>
            <person name="Gilmore S.P."/>
            <person name="Henske J.K."/>
            <person name="Solomon K.V."/>
            <person name="De Groot R."/>
            <person name="Kuo A."/>
            <person name="Mondo S.J."/>
            <person name="Salamov A.A."/>
            <person name="Labutti K."/>
            <person name="Zhao Z."/>
            <person name="Chiniquy J."/>
            <person name="Barry K."/>
            <person name="Brewer H.M."/>
            <person name="Purvine S.O."/>
            <person name="Wright A.T."/>
            <person name="Boxma B."/>
            <person name="Van Alen T."/>
            <person name="Hackstein J.H."/>
            <person name="Baker S.E."/>
            <person name="Grigoriev I.V."/>
            <person name="O'Malley M.A."/>
        </authorList>
    </citation>
    <scope>NUCLEOTIDE SEQUENCE [LARGE SCALE GENOMIC DNA]</scope>
    <source>
        <strain evidence="2 3">S4</strain>
    </source>
</reference>
<evidence type="ECO:0000313" key="3">
    <source>
        <dbReference type="Proteomes" id="UP000193944"/>
    </source>
</evidence>
<evidence type="ECO:0008006" key="4">
    <source>
        <dbReference type="Google" id="ProtNLM"/>
    </source>
</evidence>
<dbReference type="EMBL" id="MCFG01000489">
    <property type="protein sequence ID" value="ORX64924.1"/>
    <property type="molecule type" value="Genomic_DNA"/>
</dbReference>
<feature type="compositionally biased region" description="Basic and acidic residues" evidence="1">
    <location>
        <begin position="9"/>
        <end position="20"/>
    </location>
</feature>
<dbReference type="STRING" id="1754192.A0A1Y1VVY9"/>
<proteinExistence type="predicted"/>
<evidence type="ECO:0000256" key="1">
    <source>
        <dbReference type="SAM" id="MobiDB-lite"/>
    </source>
</evidence>
<evidence type="ECO:0000313" key="2">
    <source>
        <dbReference type="EMBL" id="ORX64924.1"/>
    </source>
</evidence>